<feature type="coiled-coil region" evidence="1">
    <location>
        <begin position="53"/>
        <end position="80"/>
    </location>
</feature>
<accession>A0A7S0CKN7</accession>
<organism evidence="2">
    <name type="scientific">Proboscia inermis</name>
    <dbReference type="NCBI Taxonomy" id="420281"/>
    <lineage>
        <taxon>Eukaryota</taxon>
        <taxon>Sar</taxon>
        <taxon>Stramenopiles</taxon>
        <taxon>Ochrophyta</taxon>
        <taxon>Bacillariophyta</taxon>
        <taxon>Coscinodiscophyceae</taxon>
        <taxon>Rhizosoleniophycidae</taxon>
        <taxon>Rhizosoleniales</taxon>
        <taxon>Rhizosoleniaceae</taxon>
        <taxon>Proboscia</taxon>
    </lineage>
</organism>
<name>A0A7S0CKN7_9STRA</name>
<dbReference type="EMBL" id="HBEL01049499">
    <property type="protein sequence ID" value="CAD8426724.1"/>
    <property type="molecule type" value="Transcribed_RNA"/>
</dbReference>
<protein>
    <submittedName>
        <fullName evidence="2">Uncharacterized protein</fullName>
    </submittedName>
</protein>
<keyword evidence="1" id="KW-0175">Coiled coil</keyword>
<sequence>MTLNTAVPAWVAEASTAENHSEHRWGEWPGERWDLRDAIVNFVASGKRMKKKIHHMAKKKMELEAEAKRLEETERLVEDADVVLDVGEDAAGLTGVVSASDLAIYDDDDFLLDLGLEFGLRIGPRFIVGSSSSSLSRVMELALRVASFGMLVTVRLAFVPVGVDGAVPVLGERVVAVVVVARPVLLLSLCEGIPSIVLC</sequence>
<dbReference type="AlphaFoldDB" id="A0A7S0CKN7"/>
<evidence type="ECO:0000313" key="2">
    <source>
        <dbReference type="EMBL" id="CAD8426724.1"/>
    </source>
</evidence>
<gene>
    <name evidence="2" type="ORF">PINE0816_LOCUS22889</name>
</gene>
<evidence type="ECO:0000256" key="1">
    <source>
        <dbReference type="SAM" id="Coils"/>
    </source>
</evidence>
<reference evidence="2" key="1">
    <citation type="submission" date="2021-01" db="EMBL/GenBank/DDBJ databases">
        <authorList>
            <person name="Corre E."/>
            <person name="Pelletier E."/>
            <person name="Niang G."/>
            <person name="Scheremetjew M."/>
            <person name="Finn R."/>
            <person name="Kale V."/>
            <person name="Holt S."/>
            <person name="Cochrane G."/>
            <person name="Meng A."/>
            <person name="Brown T."/>
            <person name="Cohen L."/>
        </authorList>
    </citation>
    <scope>NUCLEOTIDE SEQUENCE</scope>
    <source>
        <strain evidence="2">CCAP1064/1</strain>
    </source>
</reference>
<proteinExistence type="predicted"/>